<feature type="non-terminal residue" evidence="1">
    <location>
        <position position="353"/>
    </location>
</feature>
<evidence type="ECO:0008006" key="2">
    <source>
        <dbReference type="Google" id="ProtNLM"/>
    </source>
</evidence>
<feature type="non-terminal residue" evidence="1">
    <location>
        <position position="1"/>
    </location>
</feature>
<sequence length="353" mass="40725">KLAPKVDRVRENVIGLRKQNLSIYDISRSLKESGHTLSPASISITLKEEGFARLPRRRDDERPSAVRPSVAEVADVRQLDLSPRHFRTKFGGLFLFLPYLASVPFDRILNQAGFPGTQMVPAGHAMRSLLALKLFGSARHSHVMSHVFDDGLALFAGLNVIPKRAFLTEYSCRIQPSTYPVLMRKWFDAVNRLGLDRGVSFDLDFHTIPYHGDDALVEKHYISKRSRRQKGILAFLAQDGDKRVFCYANADLRKDEQNDEILRFVQFWKRRTGKLPEELVFDSKLTTQANLNELNKKDIAFITLRRRSKKMLQAIHQVPLSAWRRIELERVSRIYRTPRILDKKIKLKDYEGN</sequence>
<comment type="caution">
    <text evidence="1">The sequence shown here is derived from an EMBL/GenBank/DDBJ whole genome shotgun (WGS) entry which is preliminary data.</text>
</comment>
<proteinExistence type="predicted"/>
<accession>A0A0F8WJB2</accession>
<name>A0A0F8WJB2_9ZZZZ</name>
<dbReference type="AlphaFoldDB" id="A0A0F8WJB2"/>
<reference evidence="1" key="1">
    <citation type="journal article" date="2015" name="Nature">
        <title>Complex archaea that bridge the gap between prokaryotes and eukaryotes.</title>
        <authorList>
            <person name="Spang A."/>
            <person name="Saw J.H."/>
            <person name="Jorgensen S.L."/>
            <person name="Zaremba-Niedzwiedzka K."/>
            <person name="Martijn J."/>
            <person name="Lind A.E."/>
            <person name="van Eijk R."/>
            <person name="Schleper C."/>
            <person name="Guy L."/>
            <person name="Ettema T.J."/>
        </authorList>
    </citation>
    <scope>NUCLEOTIDE SEQUENCE</scope>
</reference>
<evidence type="ECO:0000313" key="1">
    <source>
        <dbReference type="EMBL" id="KKK56952.1"/>
    </source>
</evidence>
<protein>
    <recommendedName>
        <fullName evidence="2">Transposase IS4-like domain-containing protein</fullName>
    </recommendedName>
</protein>
<gene>
    <name evidence="1" type="ORF">LCGC14_3059370</name>
</gene>
<dbReference type="EMBL" id="LAZR01064734">
    <property type="protein sequence ID" value="KKK56952.1"/>
    <property type="molecule type" value="Genomic_DNA"/>
</dbReference>
<organism evidence="1">
    <name type="scientific">marine sediment metagenome</name>
    <dbReference type="NCBI Taxonomy" id="412755"/>
    <lineage>
        <taxon>unclassified sequences</taxon>
        <taxon>metagenomes</taxon>
        <taxon>ecological metagenomes</taxon>
    </lineage>
</organism>